<keyword evidence="8" id="KW-0812">Transmembrane</keyword>
<name>A0A2R4WUC4_9HYPH</name>
<keyword evidence="4" id="KW-0805">Transcription regulation</keyword>
<dbReference type="InterPro" id="IPR011006">
    <property type="entry name" value="CheY-like_superfamily"/>
</dbReference>
<dbReference type="InterPro" id="IPR001789">
    <property type="entry name" value="Sig_transdc_resp-reg_receiver"/>
</dbReference>
<keyword evidence="11" id="KW-1185">Reference proteome</keyword>
<accession>A0A2R4WUC4</accession>
<dbReference type="KEGG" id="mee:DA075_26980"/>
<dbReference type="Proteomes" id="UP000244755">
    <property type="component" value="Chromosome 1"/>
</dbReference>
<dbReference type="RefSeq" id="WP_099956835.1">
    <property type="nucleotide sequence ID" value="NZ_CP028843.1"/>
</dbReference>
<evidence type="ECO:0000256" key="8">
    <source>
        <dbReference type="SAM" id="Phobius"/>
    </source>
</evidence>
<evidence type="ECO:0000256" key="1">
    <source>
        <dbReference type="ARBA" id="ARBA00000085"/>
    </source>
</evidence>
<evidence type="ECO:0000256" key="6">
    <source>
        <dbReference type="PROSITE-ProRule" id="PRU00169"/>
    </source>
</evidence>
<feature type="domain" description="Response regulatory" evidence="9">
    <location>
        <begin position="719"/>
        <end position="829"/>
    </location>
</feature>
<keyword evidence="3 6" id="KW-0597">Phosphoprotein</keyword>
<dbReference type="Pfam" id="PF00072">
    <property type="entry name" value="Response_reg"/>
    <property type="match status" value="1"/>
</dbReference>
<evidence type="ECO:0000259" key="9">
    <source>
        <dbReference type="PROSITE" id="PS50110"/>
    </source>
</evidence>
<dbReference type="GO" id="GO:0000155">
    <property type="term" value="F:phosphorelay sensor kinase activity"/>
    <property type="evidence" value="ECO:0007669"/>
    <property type="project" value="InterPro"/>
</dbReference>
<evidence type="ECO:0000256" key="3">
    <source>
        <dbReference type="ARBA" id="ARBA00022553"/>
    </source>
</evidence>
<organism evidence="10 11">
    <name type="scientific">Methylobacterium currus</name>
    <dbReference type="NCBI Taxonomy" id="2051553"/>
    <lineage>
        <taxon>Bacteria</taxon>
        <taxon>Pseudomonadati</taxon>
        <taxon>Pseudomonadota</taxon>
        <taxon>Alphaproteobacteria</taxon>
        <taxon>Hyphomicrobiales</taxon>
        <taxon>Methylobacteriaceae</taxon>
        <taxon>Methylobacterium</taxon>
    </lineage>
</organism>
<sequence>MLDSVRISLKVLNAAQLATVAAAAFGLAWFGGALSGPPRDAATAHPALARNLVQAARSYADALDEELSASINDARNAALLLRLDDATLSDAWRAGRLRDWLALNPRYRDAALLAPDGALRAAGGPGGLRVDRSPARNAQVAVAAGPEEAPFALTLALGAPGRSDRLLLRAAPAYFDGIAERVRRTLGAGDGIRFAVAGADGRALVGPLPAADDPLPHEAAPTRGSRDIASPGWLVTASAPGLPLRPEPRPDPRLIALGIGLVLAAGGLGYALGGRVSARLRRLAEEAGTADDGEGPVSRVREIAAIAGTVRDRAQSLDARLAGAGTGLDRVRGRLHTFEEMSGWTCWEIDPETRQVVWSDPDGAGALAAADRVATLADLGARFEPADRPLLDLSLAAALGADGPHDVVMRMSGPGPESGRRLLVRLLRGRDAAGRIRVHALSRTIREGDAAETPAGANERRRNLVLRRVTDGIVHDFNDVLTVVLANLGVLRRQTGLDPRQTALTDAALAGAQRGAALTRRLLGLVRGGEIGGDPVPAELSSSDLAATVAAFLPFLEANVLHDAPLITRIPEDLPKAACGERLVELVLLNLAFHVRDLGLHGFAIGAAEHPAGAPPVPGMPEGPALRVLFASGRRPPGTAARSQVHALETVGRLLSGSGGGWRVLSDGCGEEAFLAEAWLRAEARNAEARTVEASAVGAGRAEPRREAIAGPVPQASLRILLVESDSLVRASLVEALAELGHRVVQAASGEHALELLARDAAFDAMIADQAMPVMTGLQLAATVVERHPGIRVILASPHGQLPAAARRFLQLDKPFRREDLAAVLAARAA</sequence>
<keyword evidence="8" id="KW-0472">Membrane</keyword>
<evidence type="ECO:0000313" key="11">
    <source>
        <dbReference type="Proteomes" id="UP000244755"/>
    </source>
</evidence>
<dbReference type="EC" id="2.7.13.3" evidence="2"/>
<proteinExistence type="predicted"/>
<dbReference type="AlphaFoldDB" id="A0A2R4WUC4"/>
<dbReference type="InterPro" id="IPR003661">
    <property type="entry name" value="HisK_dim/P_dom"/>
</dbReference>
<dbReference type="InterPro" id="IPR050595">
    <property type="entry name" value="Bact_response_regulator"/>
</dbReference>
<evidence type="ECO:0000313" key="10">
    <source>
        <dbReference type="EMBL" id="AWB25133.1"/>
    </source>
</evidence>
<dbReference type="Gene3D" id="1.10.287.130">
    <property type="match status" value="1"/>
</dbReference>
<dbReference type="Gene3D" id="3.40.50.2300">
    <property type="match status" value="1"/>
</dbReference>
<feature type="region of interest" description="Disordered" evidence="7">
    <location>
        <begin position="209"/>
        <end position="229"/>
    </location>
</feature>
<evidence type="ECO:0000256" key="7">
    <source>
        <dbReference type="SAM" id="MobiDB-lite"/>
    </source>
</evidence>
<feature type="transmembrane region" description="Helical" evidence="8">
    <location>
        <begin position="254"/>
        <end position="273"/>
    </location>
</feature>
<protein>
    <recommendedName>
        <fullName evidence="2">histidine kinase</fullName>
        <ecNumber evidence="2">2.7.13.3</ecNumber>
    </recommendedName>
</protein>
<dbReference type="OrthoDB" id="7992775at2"/>
<dbReference type="SMART" id="SM00448">
    <property type="entry name" value="REC"/>
    <property type="match status" value="1"/>
</dbReference>
<dbReference type="CDD" id="cd00156">
    <property type="entry name" value="REC"/>
    <property type="match status" value="1"/>
</dbReference>
<keyword evidence="8" id="KW-1133">Transmembrane helix</keyword>
<comment type="catalytic activity">
    <reaction evidence="1">
        <text>ATP + protein L-histidine = ADP + protein N-phospho-L-histidine.</text>
        <dbReference type="EC" id="2.7.13.3"/>
    </reaction>
</comment>
<evidence type="ECO:0000256" key="5">
    <source>
        <dbReference type="ARBA" id="ARBA00023163"/>
    </source>
</evidence>
<feature type="modified residue" description="4-aspartylphosphate" evidence="6">
    <location>
        <position position="769"/>
    </location>
</feature>
<evidence type="ECO:0000256" key="4">
    <source>
        <dbReference type="ARBA" id="ARBA00023015"/>
    </source>
</evidence>
<dbReference type="PANTHER" id="PTHR44591">
    <property type="entry name" value="STRESS RESPONSE REGULATOR PROTEIN 1"/>
    <property type="match status" value="1"/>
</dbReference>
<dbReference type="PANTHER" id="PTHR44591:SF3">
    <property type="entry name" value="RESPONSE REGULATORY DOMAIN-CONTAINING PROTEIN"/>
    <property type="match status" value="1"/>
</dbReference>
<keyword evidence="5" id="KW-0804">Transcription</keyword>
<reference evidence="10 11" key="1">
    <citation type="submission" date="2018-04" db="EMBL/GenBank/DDBJ databases">
        <title>Methylobacterium sp. PR1016A genome.</title>
        <authorList>
            <person name="Park W."/>
        </authorList>
    </citation>
    <scope>NUCLEOTIDE SEQUENCE [LARGE SCALE GENOMIC DNA]</scope>
    <source>
        <strain evidence="10 11">PR1016A</strain>
    </source>
</reference>
<dbReference type="EMBL" id="CP028843">
    <property type="protein sequence ID" value="AWB25133.1"/>
    <property type="molecule type" value="Genomic_DNA"/>
</dbReference>
<dbReference type="SUPFAM" id="SSF52172">
    <property type="entry name" value="CheY-like"/>
    <property type="match status" value="1"/>
</dbReference>
<dbReference type="CDD" id="cd00082">
    <property type="entry name" value="HisKA"/>
    <property type="match status" value="1"/>
</dbReference>
<gene>
    <name evidence="10" type="ORF">DA075_26980</name>
</gene>
<evidence type="ECO:0000256" key="2">
    <source>
        <dbReference type="ARBA" id="ARBA00012438"/>
    </source>
</evidence>
<dbReference type="PROSITE" id="PS50110">
    <property type="entry name" value="RESPONSE_REGULATORY"/>
    <property type="match status" value="1"/>
</dbReference>